<feature type="compositionally biased region" description="Basic and acidic residues" evidence="4">
    <location>
        <begin position="369"/>
        <end position="381"/>
    </location>
</feature>
<dbReference type="GO" id="GO:0005524">
    <property type="term" value="F:ATP binding"/>
    <property type="evidence" value="ECO:0007669"/>
    <property type="project" value="InterPro"/>
</dbReference>
<dbReference type="InterPro" id="IPR058017">
    <property type="entry name" value="At3g28540-like_C"/>
</dbReference>
<feature type="domain" description="AAA+ ATPase At3g28540-like C-terminal" evidence="7">
    <location>
        <begin position="287"/>
        <end position="351"/>
    </location>
</feature>
<name>A0A9Q0W4S3_SALPP</name>
<evidence type="ECO:0000256" key="1">
    <source>
        <dbReference type="ARBA" id="ARBA00001946"/>
    </source>
</evidence>
<accession>A0A9Q0W4S3</accession>
<dbReference type="PANTHER" id="PTHR23070">
    <property type="entry name" value="BCS1 AAA-TYPE ATPASE"/>
    <property type="match status" value="1"/>
</dbReference>
<reference evidence="8" key="2">
    <citation type="journal article" date="2023" name="Int. J. Mol. Sci.">
        <title>De Novo Assembly and Annotation of 11 Diverse Shrub Willow (Salix) Genomes Reveals Novel Gene Organization in Sex-Linked Regions.</title>
        <authorList>
            <person name="Hyden B."/>
            <person name="Feng K."/>
            <person name="Yates T.B."/>
            <person name="Jawdy S."/>
            <person name="Cereghino C."/>
            <person name="Smart L.B."/>
            <person name="Muchero W."/>
        </authorList>
    </citation>
    <scope>NUCLEOTIDE SEQUENCE</scope>
    <source>
        <tissue evidence="8">Shoot tip</tissue>
    </source>
</reference>
<dbReference type="InterPro" id="IPR025753">
    <property type="entry name" value="AAA_N_dom"/>
</dbReference>
<sequence>MSRRCWRSFEDKFCAYQIFKVPQFNDLFQENQLYHKVSTYLTSLPATEDSDFTNLFSGSKANDIILHLDRNQVVRDSFLGARVQWSFEKSCEGNGKRALVLRLTKKDKRTILRPYLQHILSVADQIKQKNEEIKLFMNLEKNPNENGRWASVPFTHPATMDTMVMDGDLKIKVKADLELFLKSKRYYHRLGHVWKRSYLLYGASGTGKSSFIAAMARFLSFDVYDIDISNVSDDSDLKMLLLQTTSRSVIVIEDLDRLLMEKPEDDQIDQAVLRPGRVDVHIQFPLCDFSAFKSLANNYLGVKEHKLFSQVEESLLGGGSSLTPAEIGEIMISNRNSPTRALKLVISALQLRTSGGDVRRLSKAGQRVSESRSARSSRDETGETGGVFCQESGAHSVKEFKKLYGLLRMGSRRKESIDLSSSEEKGRSHQET</sequence>
<feature type="domain" description="AAA-type ATPase N-terminal" evidence="6">
    <location>
        <begin position="6"/>
        <end position="88"/>
    </location>
</feature>
<evidence type="ECO:0000256" key="4">
    <source>
        <dbReference type="SAM" id="MobiDB-lite"/>
    </source>
</evidence>
<evidence type="ECO:0000259" key="5">
    <source>
        <dbReference type="Pfam" id="PF00004"/>
    </source>
</evidence>
<feature type="region of interest" description="Disordered" evidence="4">
    <location>
        <begin position="360"/>
        <end position="389"/>
    </location>
</feature>
<dbReference type="AlphaFoldDB" id="A0A9Q0W4S3"/>
<dbReference type="SUPFAM" id="SSF52540">
    <property type="entry name" value="P-loop containing nucleoside triphosphate hydrolases"/>
    <property type="match status" value="1"/>
</dbReference>
<keyword evidence="3" id="KW-0460">Magnesium</keyword>
<dbReference type="Gene3D" id="6.10.280.40">
    <property type="match status" value="1"/>
</dbReference>
<dbReference type="InterPro" id="IPR050747">
    <property type="entry name" value="Mitochondrial_chaperone_BCS1"/>
</dbReference>
<evidence type="ECO:0000313" key="8">
    <source>
        <dbReference type="EMBL" id="KAJ6760387.1"/>
    </source>
</evidence>
<dbReference type="GO" id="GO:0016887">
    <property type="term" value="F:ATP hydrolysis activity"/>
    <property type="evidence" value="ECO:0007669"/>
    <property type="project" value="InterPro"/>
</dbReference>
<reference evidence="8" key="1">
    <citation type="submission" date="2022-11" db="EMBL/GenBank/DDBJ databases">
        <authorList>
            <person name="Hyden B.L."/>
            <person name="Feng K."/>
            <person name="Yates T."/>
            <person name="Jawdy S."/>
            <person name="Smart L.B."/>
            <person name="Muchero W."/>
        </authorList>
    </citation>
    <scope>NUCLEOTIDE SEQUENCE</scope>
    <source>
        <tissue evidence="8">Shoot tip</tissue>
    </source>
</reference>
<evidence type="ECO:0000256" key="3">
    <source>
        <dbReference type="ARBA" id="ARBA00022842"/>
    </source>
</evidence>
<evidence type="ECO:0000259" key="7">
    <source>
        <dbReference type="Pfam" id="PF25568"/>
    </source>
</evidence>
<dbReference type="Pfam" id="PF25568">
    <property type="entry name" value="AAA_lid_At3g28540"/>
    <property type="match status" value="1"/>
</dbReference>
<dbReference type="Gene3D" id="3.40.50.300">
    <property type="entry name" value="P-loop containing nucleotide triphosphate hydrolases"/>
    <property type="match status" value="1"/>
</dbReference>
<dbReference type="InterPro" id="IPR003959">
    <property type="entry name" value="ATPase_AAA_core"/>
</dbReference>
<evidence type="ECO:0000256" key="2">
    <source>
        <dbReference type="ARBA" id="ARBA00022801"/>
    </source>
</evidence>
<keyword evidence="2" id="KW-0378">Hydrolase</keyword>
<dbReference type="OrthoDB" id="10251412at2759"/>
<dbReference type="Pfam" id="PF00004">
    <property type="entry name" value="AAA"/>
    <property type="match status" value="1"/>
</dbReference>
<evidence type="ECO:0008006" key="10">
    <source>
        <dbReference type="Google" id="ProtNLM"/>
    </source>
</evidence>
<dbReference type="EMBL" id="JAPFFK010000006">
    <property type="protein sequence ID" value="KAJ6760387.1"/>
    <property type="molecule type" value="Genomic_DNA"/>
</dbReference>
<evidence type="ECO:0000259" key="6">
    <source>
        <dbReference type="Pfam" id="PF14363"/>
    </source>
</evidence>
<organism evidence="8 9">
    <name type="scientific">Salix purpurea</name>
    <name type="common">Purple osier willow</name>
    <dbReference type="NCBI Taxonomy" id="77065"/>
    <lineage>
        <taxon>Eukaryota</taxon>
        <taxon>Viridiplantae</taxon>
        <taxon>Streptophyta</taxon>
        <taxon>Embryophyta</taxon>
        <taxon>Tracheophyta</taxon>
        <taxon>Spermatophyta</taxon>
        <taxon>Magnoliopsida</taxon>
        <taxon>eudicotyledons</taxon>
        <taxon>Gunneridae</taxon>
        <taxon>Pentapetalae</taxon>
        <taxon>rosids</taxon>
        <taxon>fabids</taxon>
        <taxon>Malpighiales</taxon>
        <taxon>Salicaceae</taxon>
        <taxon>Saliceae</taxon>
        <taxon>Salix</taxon>
    </lineage>
</organism>
<dbReference type="Proteomes" id="UP001151532">
    <property type="component" value="Chromosome 15Z"/>
</dbReference>
<evidence type="ECO:0000313" key="9">
    <source>
        <dbReference type="Proteomes" id="UP001151532"/>
    </source>
</evidence>
<dbReference type="InterPro" id="IPR027417">
    <property type="entry name" value="P-loop_NTPase"/>
</dbReference>
<feature type="domain" description="ATPase AAA-type core" evidence="5">
    <location>
        <begin position="198"/>
        <end position="262"/>
    </location>
</feature>
<dbReference type="Pfam" id="PF14363">
    <property type="entry name" value="AAA_assoc"/>
    <property type="match status" value="1"/>
</dbReference>
<keyword evidence="9" id="KW-1185">Reference proteome</keyword>
<gene>
    <name evidence="8" type="ORF">OIU79_025272</name>
</gene>
<comment type="caution">
    <text evidence="8">The sequence shown here is derived from an EMBL/GenBank/DDBJ whole genome shotgun (WGS) entry which is preliminary data.</text>
</comment>
<comment type="cofactor">
    <cofactor evidence="1">
        <name>Mg(2+)</name>
        <dbReference type="ChEBI" id="CHEBI:18420"/>
    </cofactor>
</comment>
<protein>
    <recommendedName>
        <fullName evidence="10">AAA+ ATPase domain-containing protein</fullName>
    </recommendedName>
</protein>
<proteinExistence type="predicted"/>